<evidence type="ECO:0000256" key="1">
    <source>
        <dbReference type="SAM" id="MobiDB-lite"/>
    </source>
</evidence>
<name>A0A7S4K128_9STRA</name>
<organism evidence="3">
    <name type="scientific">Odontella aurita</name>
    <dbReference type="NCBI Taxonomy" id="265563"/>
    <lineage>
        <taxon>Eukaryota</taxon>
        <taxon>Sar</taxon>
        <taxon>Stramenopiles</taxon>
        <taxon>Ochrophyta</taxon>
        <taxon>Bacillariophyta</taxon>
        <taxon>Mediophyceae</taxon>
        <taxon>Biddulphiophycidae</taxon>
        <taxon>Eupodiscales</taxon>
        <taxon>Odontellaceae</taxon>
        <taxon>Odontella</taxon>
    </lineage>
</organism>
<feature type="region of interest" description="Disordered" evidence="1">
    <location>
        <begin position="79"/>
        <end position="125"/>
    </location>
</feature>
<feature type="signal peptide" evidence="2">
    <location>
        <begin position="1"/>
        <end position="29"/>
    </location>
</feature>
<proteinExistence type="predicted"/>
<gene>
    <name evidence="3" type="ORF">OAUR00152_LOCUS36963</name>
</gene>
<evidence type="ECO:0000313" key="3">
    <source>
        <dbReference type="EMBL" id="CAE2279802.1"/>
    </source>
</evidence>
<accession>A0A7S4K128</accession>
<sequence length="164" mass="17554">MPCVTMPYKLRLLIASMTVLLLFPRNTESLQCSTGRRTFFIKAAAAAAATSTCAIATTAACCTEAANAAIDVSGLRVVEQQQRPPPTVAPGRPPNQPPSGPLAGTKLGFQVGGGPRPEEEVRKIDEPRYAAVRKAQGLGPLWLEGVPIEQPQTDKAKTETKWMR</sequence>
<feature type="compositionally biased region" description="Basic and acidic residues" evidence="1">
    <location>
        <begin position="152"/>
        <end position="164"/>
    </location>
</feature>
<dbReference type="EMBL" id="HBKQ01053790">
    <property type="protein sequence ID" value="CAE2279802.1"/>
    <property type="molecule type" value="Transcribed_RNA"/>
</dbReference>
<protein>
    <submittedName>
        <fullName evidence="3">Uncharacterized protein</fullName>
    </submittedName>
</protein>
<evidence type="ECO:0000256" key="2">
    <source>
        <dbReference type="SAM" id="SignalP"/>
    </source>
</evidence>
<feature type="compositionally biased region" description="Basic and acidic residues" evidence="1">
    <location>
        <begin position="116"/>
        <end position="125"/>
    </location>
</feature>
<dbReference type="AlphaFoldDB" id="A0A7S4K128"/>
<keyword evidence="2" id="KW-0732">Signal</keyword>
<feature type="chain" id="PRO_5031035724" evidence="2">
    <location>
        <begin position="30"/>
        <end position="164"/>
    </location>
</feature>
<feature type="compositionally biased region" description="Pro residues" evidence="1">
    <location>
        <begin position="83"/>
        <end position="100"/>
    </location>
</feature>
<feature type="region of interest" description="Disordered" evidence="1">
    <location>
        <begin position="145"/>
        <end position="164"/>
    </location>
</feature>
<reference evidence="3" key="1">
    <citation type="submission" date="2021-01" db="EMBL/GenBank/DDBJ databases">
        <authorList>
            <person name="Corre E."/>
            <person name="Pelletier E."/>
            <person name="Niang G."/>
            <person name="Scheremetjew M."/>
            <person name="Finn R."/>
            <person name="Kale V."/>
            <person name="Holt S."/>
            <person name="Cochrane G."/>
            <person name="Meng A."/>
            <person name="Brown T."/>
            <person name="Cohen L."/>
        </authorList>
    </citation>
    <scope>NUCLEOTIDE SEQUENCE</scope>
    <source>
        <strain evidence="3">Isolate 1302-5</strain>
    </source>
</reference>